<sequence>MTIGQSATQGRQQDSIASSVTPGETREKIPWLLAFFCLLIPALPSFVVVAGPLKSNGSPARMIAVLFFGLSVLGLILVRRSATTRTLAPGIVIMLLFFLLELTIYGTGLTHVDDALIEAGKTRGLIVIVAYSGVALYVMTRIKTTRDRSILLGCLTIGLIFACVVGLLQTANIDIRYLLQPPGFVVNTDELSYAERHGIRRVFGTSAHPIEFSVLAAVAVVLTIHFARCASSRRVRRLSALACGVALLALPAAVSRSGMVALGAALLVYMWSFKVRQIAVAVAAGAVATLAYLGAFPASASALWQQTVNSESDPSILARTVDYAVVGDTFRAHPIFGLGFGSTAPTEYGFLDNEWLQQIVQGGIVGLTAFIILSGGGIFGITAALRSASTARERDQAYAVGAIFVAVLTSSVTMDLFSFAQATFIMFVCFALLWSQFGVAFTKEVVSPPTVHHRVE</sequence>
<dbReference type="Proteomes" id="UP000315759">
    <property type="component" value="Unassembled WGS sequence"/>
</dbReference>
<reference evidence="8 9" key="1">
    <citation type="submission" date="2018-10" db="EMBL/GenBank/DDBJ databases">
        <title>Draft genome of Mycobacterium hodleri strain B.</title>
        <authorList>
            <person name="Amande T.J."/>
            <person name="Mcgenity T.J."/>
        </authorList>
    </citation>
    <scope>NUCLEOTIDE SEQUENCE [LARGE SCALE GENOMIC DNA]</scope>
    <source>
        <strain evidence="8 9">B</strain>
    </source>
</reference>
<feature type="domain" description="O-antigen ligase-related" evidence="7">
    <location>
        <begin position="242"/>
        <end position="371"/>
    </location>
</feature>
<evidence type="ECO:0000256" key="2">
    <source>
        <dbReference type="ARBA" id="ARBA00022692"/>
    </source>
</evidence>
<feature type="transmembrane region" description="Helical" evidence="6">
    <location>
        <begin position="397"/>
        <end position="417"/>
    </location>
</feature>
<keyword evidence="8" id="KW-0436">Ligase</keyword>
<feature type="transmembrane region" description="Helical" evidence="6">
    <location>
        <begin position="90"/>
        <end position="108"/>
    </location>
</feature>
<feature type="transmembrane region" description="Helical" evidence="6">
    <location>
        <begin position="424"/>
        <end position="442"/>
    </location>
</feature>
<dbReference type="GO" id="GO:0016020">
    <property type="term" value="C:membrane"/>
    <property type="evidence" value="ECO:0007669"/>
    <property type="project" value="UniProtKB-SubCell"/>
</dbReference>
<name>A0A544W4S7_9MYCO</name>
<dbReference type="GO" id="GO:0016874">
    <property type="term" value="F:ligase activity"/>
    <property type="evidence" value="ECO:0007669"/>
    <property type="project" value="UniProtKB-KW"/>
</dbReference>
<comment type="caution">
    <text evidence="8">The sequence shown here is derived from an EMBL/GenBank/DDBJ whole genome shotgun (WGS) entry which is preliminary data.</text>
</comment>
<feature type="transmembrane region" description="Helical" evidence="6">
    <location>
        <begin position="59"/>
        <end position="78"/>
    </location>
</feature>
<feature type="transmembrane region" description="Helical" evidence="6">
    <location>
        <begin position="120"/>
        <end position="138"/>
    </location>
</feature>
<keyword evidence="3 6" id="KW-1133">Transmembrane helix</keyword>
<dbReference type="InterPro" id="IPR051533">
    <property type="entry name" value="WaaL-like"/>
</dbReference>
<feature type="transmembrane region" description="Helical" evidence="6">
    <location>
        <begin position="278"/>
        <end position="296"/>
    </location>
</feature>
<comment type="subcellular location">
    <subcellularLocation>
        <location evidence="1">Membrane</location>
        <topology evidence="1">Multi-pass membrane protein</topology>
    </subcellularLocation>
</comment>
<feature type="transmembrane region" description="Helical" evidence="6">
    <location>
        <begin position="210"/>
        <end position="227"/>
    </location>
</feature>
<evidence type="ECO:0000256" key="4">
    <source>
        <dbReference type="ARBA" id="ARBA00023136"/>
    </source>
</evidence>
<feature type="transmembrane region" description="Helical" evidence="6">
    <location>
        <begin position="364"/>
        <end position="385"/>
    </location>
</feature>
<feature type="region of interest" description="Disordered" evidence="5">
    <location>
        <begin position="1"/>
        <end position="21"/>
    </location>
</feature>
<evidence type="ECO:0000313" key="9">
    <source>
        <dbReference type="Proteomes" id="UP000315759"/>
    </source>
</evidence>
<keyword evidence="4 6" id="KW-0472">Membrane</keyword>
<dbReference type="Pfam" id="PF04932">
    <property type="entry name" value="Wzy_C"/>
    <property type="match status" value="1"/>
</dbReference>
<evidence type="ECO:0000259" key="7">
    <source>
        <dbReference type="Pfam" id="PF04932"/>
    </source>
</evidence>
<evidence type="ECO:0000256" key="5">
    <source>
        <dbReference type="SAM" id="MobiDB-lite"/>
    </source>
</evidence>
<organism evidence="8 9">
    <name type="scientific">Mycolicibacterium hodleri</name>
    <dbReference type="NCBI Taxonomy" id="49897"/>
    <lineage>
        <taxon>Bacteria</taxon>
        <taxon>Bacillati</taxon>
        <taxon>Actinomycetota</taxon>
        <taxon>Actinomycetes</taxon>
        <taxon>Mycobacteriales</taxon>
        <taxon>Mycobacteriaceae</taxon>
        <taxon>Mycolicibacterium</taxon>
    </lineage>
</organism>
<feature type="transmembrane region" description="Helical" evidence="6">
    <location>
        <begin position="31"/>
        <end position="53"/>
    </location>
</feature>
<dbReference type="RefSeq" id="WP_142551484.1">
    <property type="nucleotide sequence ID" value="NZ_VIFX01000007.1"/>
</dbReference>
<keyword evidence="2 6" id="KW-0812">Transmembrane</keyword>
<dbReference type="EMBL" id="VIFX01000007">
    <property type="protein sequence ID" value="TQR87240.1"/>
    <property type="molecule type" value="Genomic_DNA"/>
</dbReference>
<dbReference type="InterPro" id="IPR007016">
    <property type="entry name" value="O-antigen_ligase-rel_domated"/>
</dbReference>
<gene>
    <name evidence="8" type="ORF">D8S82_07580</name>
</gene>
<proteinExistence type="predicted"/>
<feature type="transmembrane region" description="Helical" evidence="6">
    <location>
        <begin position="150"/>
        <end position="171"/>
    </location>
</feature>
<evidence type="ECO:0000256" key="3">
    <source>
        <dbReference type="ARBA" id="ARBA00022989"/>
    </source>
</evidence>
<keyword evidence="9" id="KW-1185">Reference proteome</keyword>
<dbReference type="AlphaFoldDB" id="A0A544W4S7"/>
<dbReference type="PANTHER" id="PTHR37422:SF13">
    <property type="entry name" value="LIPOPOLYSACCHARIDE BIOSYNTHESIS PROTEIN PA4999-RELATED"/>
    <property type="match status" value="1"/>
</dbReference>
<evidence type="ECO:0000313" key="8">
    <source>
        <dbReference type="EMBL" id="TQR87240.1"/>
    </source>
</evidence>
<accession>A0A544W4S7</accession>
<protein>
    <submittedName>
        <fullName evidence="8">O-antigen ligase family protein</fullName>
    </submittedName>
</protein>
<evidence type="ECO:0000256" key="6">
    <source>
        <dbReference type="SAM" id="Phobius"/>
    </source>
</evidence>
<evidence type="ECO:0000256" key="1">
    <source>
        <dbReference type="ARBA" id="ARBA00004141"/>
    </source>
</evidence>
<dbReference type="PANTHER" id="PTHR37422">
    <property type="entry name" value="TEICHURONIC ACID BIOSYNTHESIS PROTEIN TUAE"/>
    <property type="match status" value="1"/>
</dbReference>